<name>A0ABM8G9B6_9MICO</name>
<dbReference type="PANTHER" id="PTHR43798">
    <property type="entry name" value="MONOACYLGLYCEROL LIPASE"/>
    <property type="match status" value="1"/>
</dbReference>
<organism evidence="3 4">
    <name type="scientific">Naasia aerilata</name>
    <dbReference type="NCBI Taxonomy" id="1162966"/>
    <lineage>
        <taxon>Bacteria</taxon>
        <taxon>Bacillati</taxon>
        <taxon>Actinomycetota</taxon>
        <taxon>Actinomycetes</taxon>
        <taxon>Micrococcales</taxon>
        <taxon>Microbacteriaceae</taxon>
        <taxon>Naasia</taxon>
    </lineage>
</organism>
<dbReference type="Gene3D" id="3.40.50.1820">
    <property type="entry name" value="alpha/beta hydrolase"/>
    <property type="match status" value="1"/>
</dbReference>
<accession>A0ABM8G9B6</accession>
<gene>
    <name evidence="3" type="ORF">GCM10025866_07070</name>
</gene>
<dbReference type="SUPFAM" id="SSF53474">
    <property type="entry name" value="alpha/beta-Hydrolases"/>
    <property type="match status" value="1"/>
</dbReference>
<dbReference type="PRINTS" id="PR00111">
    <property type="entry name" value="ABHYDROLASE"/>
</dbReference>
<reference evidence="4" key="1">
    <citation type="journal article" date="2019" name="Int. J. Syst. Evol. Microbiol.">
        <title>The Global Catalogue of Microorganisms (GCM) 10K type strain sequencing project: providing services to taxonomists for standard genome sequencing and annotation.</title>
        <authorList>
            <consortium name="The Broad Institute Genomics Platform"/>
            <consortium name="The Broad Institute Genome Sequencing Center for Infectious Disease"/>
            <person name="Wu L."/>
            <person name="Ma J."/>
        </authorList>
    </citation>
    <scope>NUCLEOTIDE SEQUENCE [LARGE SCALE GENOMIC DNA]</scope>
    <source>
        <strain evidence="4">NBRC 108725</strain>
    </source>
</reference>
<dbReference type="EMBL" id="AP027731">
    <property type="protein sequence ID" value="BDZ44798.1"/>
    <property type="molecule type" value="Genomic_DNA"/>
</dbReference>
<keyword evidence="1 3" id="KW-0378">Hydrolase</keyword>
<dbReference type="InterPro" id="IPR050266">
    <property type="entry name" value="AB_hydrolase_sf"/>
</dbReference>
<dbReference type="PANTHER" id="PTHR43798:SF31">
    <property type="entry name" value="AB HYDROLASE SUPERFAMILY PROTEIN YCLE"/>
    <property type="match status" value="1"/>
</dbReference>
<keyword evidence="4" id="KW-1185">Reference proteome</keyword>
<proteinExistence type="predicted"/>
<dbReference type="Pfam" id="PF00561">
    <property type="entry name" value="Abhydrolase_1"/>
    <property type="match status" value="1"/>
</dbReference>
<dbReference type="InterPro" id="IPR000073">
    <property type="entry name" value="AB_hydrolase_1"/>
</dbReference>
<evidence type="ECO:0000259" key="2">
    <source>
        <dbReference type="Pfam" id="PF00561"/>
    </source>
</evidence>
<evidence type="ECO:0000256" key="1">
    <source>
        <dbReference type="ARBA" id="ARBA00022801"/>
    </source>
</evidence>
<dbReference type="GO" id="GO:0016787">
    <property type="term" value="F:hydrolase activity"/>
    <property type="evidence" value="ECO:0007669"/>
    <property type="project" value="UniProtKB-KW"/>
</dbReference>
<dbReference type="Proteomes" id="UP001321498">
    <property type="component" value="Chromosome"/>
</dbReference>
<feature type="domain" description="AB hydrolase-1" evidence="2">
    <location>
        <begin position="34"/>
        <end position="135"/>
    </location>
</feature>
<sequence>MVGTVSTLTDVDVPVQGGALRVAVWEPEGTATATVLAIHGITATSRAWADLAEALPDVRIVAPDLRGRGRSNTLPPPYGLVQHAGDLVRVLDALHLPAVPVVAHSMGAFVAVLLAHAAPDRVESLLLVDGGFPLILPEGVSMEDGPAKLLGPAFDRLGRIFPSRESYREFWQGHPAFPHPLGRNVEAYVDYDLDPVPGGFSPSANADAVGTDALQQFGDERYLAALRGLRMPVTVLRAPRGLLDQPGGLYAAGRLNGFVDLVPSLRLIEVPDVNHYTIVMSAAGARDIAAALTAQSPH</sequence>
<evidence type="ECO:0000313" key="3">
    <source>
        <dbReference type="EMBL" id="BDZ44798.1"/>
    </source>
</evidence>
<dbReference type="InterPro" id="IPR029058">
    <property type="entry name" value="AB_hydrolase_fold"/>
</dbReference>
<protein>
    <submittedName>
        <fullName evidence="3">Alpha/beta hydrolase</fullName>
    </submittedName>
</protein>
<evidence type="ECO:0000313" key="4">
    <source>
        <dbReference type="Proteomes" id="UP001321498"/>
    </source>
</evidence>